<dbReference type="Proteomes" id="UP001596547">
    <property type="component" value="Unassembled WGS sequence"/>
</dbReference>
<sequence length="46" mass="5296">MPQCAVCGKTLAEQLMEEEIERDGETYYVCCPNCQDDFQESPEQYA</sequence>
<reference evidence="2 3" key="1">
    <citation type="journal article" date="2019" name="Int. J. Syst. Evol. Microbiol.">
        <title>The Global Catalogue of Microorganisms (GCM) 10K type strain sequencing project: providing services to taxonomists for standard genome sequencing and annotation.</title>
        <authorList>
            <consortium name="The Broad Institute Genomics Platform"/>
            <consortium name="The Broad Institute Genome Sequencing Center for Infectious Disease"/>
            <person name="Wu L."/>
            <person name="Ma J."/>
        </authorList>
    </citation>
    <scope>NUCLEOTIDE SEQUENCE [LARGE SCALE GENOMIC DNA]</scope>
    <source>
        <strain evidence="2 3">PSR21</strain>
    </source>
</reference>
<gene>
    <name evidence="2" type="ORF">ACFQPE_09770</name>
</gene>
<accession>A0ABD6AA78</accession>
<evidence type="ECO:0000313" key="2">
    <source>
        <dbReference type="EMBL" id="MFC7317081.1"/>
    </source>
</evidence>
<dbReference type="InterPro" id="IPR007029">
    <property type="entry name" value="YHS_dom"/>
</dbReference>
<dbReference type="SUPFAM" id="SSF47240">
    <property type="entry name" value="Ferritin-like"/>
    <property type="match status" value="1"/>
</dbReference>
<organism evidence="2 3">
    <name type="scientific">Halomarina halobia</name>
    <dbReference type="NCBI Taxonomy" id="3033386"/>
    <lineage>
        <taxon>Archaea</taxon>
        <taxon>Methanobacteriati</taxon>
        <taxon>Methanobacteriota</taxon>
        <taxon>Stenosarchaea group</taxon>
        <taxon>Halobacteria</taxon>
        <taxon>Halobacteriales</taxon>
        <taxon>Natronomonadaceae</taxon>
        <taxon>Halomarina</taxon>
    </lineage>
</organism>
<keyword evidence="3" id="KW-1185">Reference proteome</keyword>
<dbReference type="Pfam" id="PF04945">
    <property type="entry name" value="YHS"/>
    <property type="match status" value="1"/>
</dbReference>
<dbReference type="InterPro" id="IPR009078">
    <property type="entry name" value="Ferritin-like_SF"/>
</dbReference>
<name>A0ABD6AA78_9EURY</name>
<feature type="domain" description="TRASH" evidence="1">
    <location>
        <begin position="4"/>
        <end position="42"/>
    </location>
</feature>
<comment type="caution">
    <text evidence="2">The sequence shown here is derived from an EMBL/GenBank/DDBJ whole genome shotgun (WGS) entry which is preliminary data.</text>
</comment>
<dbReference type="InterPro" id="IPR012348">
    <property type="entry name" value="RNR-like"/>
</dbReference>
<dbReference type="GeneID" id="79316265"/>
<dbReference type="Gene3D" id="1.10.620.20">
    <property type="entry name" value="Ribonucleotide Reductase, subunit A"/>
    <property type="match status" value="1"/>
</dbReference>
<evidence type="ECO:0000259" key="1">
    <source>
        <dbReference type="SMART" id="SM00746"/>
    </source>
</evidence>
<dbReference type="RefSeq" id="WP_276303663.1">
    <property type="nucleotide sequence ID" value="NZ_CP119992.1"/>
</dbReference>
<evidence type="ECO:0000313" key="3">
    <source>
        <dbReference type="Proteomes" id="UP001596547"/>
    </source>
</evidence>
<dbReference type="SMART" id="SM00746">
    <property type="entry name" value="TRASH"/>
    <property type="match status" value="1"/>
</dbReference>
<proteinExistence type="predicted"/>
<dbReference type="AlphaFoldDB" id="A0ABD6AA78"/>
<dbReference type="InterPro" id="IPR011017">
    <property type="entry name" value="TRASH_dom"/>
</dbReference>
<dbReference type="EMBL" id="JBHTBF010000002">
    <property type="protein sequence ID" value="MFC7317081.1"/>
    <property type="molecule type" value="Genomic_DNA"/>
</dbReference>
<protein>
    <submittedName>
        <fullName evidence="2">YHS domain-containing protein</fullName>
    </submittedName>
</protein>